<evidence type="ECO:0000313" key="8">
    <source>
        <dbReference type="Proteomes" id="UP001281447"/>
    </source>
</evidence>
<dbReference type="Pfam" id="PF01943">
    <property type="entry name" value="Polysacc_synt"/>
    <property type="match status" value="1"/>
</dbReference>
<keyword evidence="2" id="KW-1003">Cell membrane</keyword>
<keyword evidence="5 6" id="KW-0472">Membrane</keyword>
<evidence type="ECO:0000256" key="3">
    <source>
        <dbReference type="ARBA" id="ARBA00022692"/>
    </source>
</evidence>
<comment type="caution">
    <text evidence="7">The sequence shown here is derived from an EMBL/GenBank/DDBJ whole genome shotgun (WGS) entry which is preliminary data.</text>
</comment>
<gene>
    <name evidence="7" type="ORF">RWE15_10765</name>
</gene>
<evidence type="ECO:0000256" key="4">
    <source>
        <dbReference type="ARBA" id="ARBA00022989"/>
    </source>
</evidence>
<dbReference type="EMBL" id="JAWDIP010000003">
    <property type="protein sequence ID" value="MDY0394851.1"/>
    <property type="molecule type" value="Genomic_DNA"/>
</dbReference>
<name>A0ABU5C694_9BACI</name>
<keyword evidence="4 6" id="KW-1133">Transmembrane helix</keyword>
<feature type="transmembrane region" description="Helical" evidence="6">
    <location>
        <begin position="84"/>
        <end position="104"/>
    </location>
</feature>
<comment type="subcellular location">
    <subcellularLocation>
        <location evidence="1">Cell membrane</location>
        <topology evidence="1">Multi-pass membrane protein</topology>
    </subcellularLocation>
</comment>
<proteinExistence type="predicted"/>
<accession>A0ABU5C694</accession>
<dbReference type="InterPro" id="IPR050833">
    <property type="entry name" value="Poly_Biosynth_Transport"/>
</dbReference>
<dbReference type="PANTHER" id="PTHR30250:SF29">
    <property type="entry name" value="POLYSACCHARIDE BIOSYNTHESIS PROTEIN C-TERMINAL DOMAIN-CONTAINING PROTEIN"/>
    <property type="match status" value="1"/>
</dbReference>
<evidence type="ECO:0000256" key="2">
    <source>
        <dbReference type="ARBA" id="ARBA00022475"/>
    </source>
</evidence>
<evidence type="ECO:0000313" key="7">
    <source>
        <dbReference type="EMBL" id="MDY0394851.1"/>
    </source>
</evidence>
<keyword evidence="3 6" id="KW-0812">Transmembrane</keyword>
<evidence type="ECO:0000256" key="6">
    <source>
        <dbReference type="SAM" id="Phobius"/>
    </source>
</evidence>
<keyword evidence="8" id="KW-1185">Reference proteome</keyword>
<sequence length="126" mass="13672">MHKHDTNTFVRGALLLALAGFISKVLSAGYRIPLQNLTGDIGFYIYQQVYPILGIATALALYGFPAAVSKIAAEKRAAGKTLSFANFFAPVGMILFVFNGAIFFDAMDAGRYICRMDWRPQAGSGL</sequence>
<reference evidence="7 8" key="1">
    <citation type="submission" date="2023-10" db="EMBL/GenBank/DDBJ databases">
        <title>Virgibacillus halophilus 5B73C genome.</title>
        <authorList>
            <person name="Miliotis G."/>
            <person name="Sengupta P."/>
            <person name="Hameed A."/>
            <person name="Chuvochina M."/>
            <person name="Mcdonagh F."/>
            <person name="Simpson A.C."/>
            <person name="Singh N.K."/>
            <person name="Rekha P.D."/>
            <person name="Raman K."/>
            <person name="Hugenholtz P."/>
            <person name="Venkateswaran K."/>
        </authorList>
    </citation>
    <scope>NUCLEOTIDE SEQUENCE [LARGE SCALE GENOMIC DNA]</scope>
    <source>
        <strain evidence="7 8">5B73C</strain>
    </source>
</reference>
<protein>
    <submittedName>
        <fullName evidence="7">Oligosaccharide flippase family protein</fullName>
    </submittedName>
</protein>
<feature type="transmembrane region" description="Helical" evidence="6">
    <location>
        <begin position="43"/>
        <end position="64"/>
    </location>
</feature>
<organism evidence="7 8">
    <name type="scientific">Tigheibacillus halophilus</name>
    <dbReference type="NCBI Taxonomy" id="361280"/>
    <lineage>
        <taxon>Bacteria</taxon>
        <taxon>Bacillati</taxon>
        <taxon>Bacillota</taxon>
        <taxon>Bacilli</taxon>
        <taxon>Bacillales</taxon>
        <taxon>Bacillaceae</taxon>
        <taxon>Tigheibacillus</taxon>
    </lineage>
</organism>
<evidence type="ECO:0000256" key="5">
    <source>
        <dbReference type="ARBA" id="ARBA00023136"/>
    </source>
</evidence>
<dbReference type="InterPro" id="IPR002797">
    <property type="entry name" value="Polysacc_synth"/>
</dbReference>
<dbReference type="Proteomes" id="UP001281447">
    <property type="component" value="Unassembled WGS sequence"/>
</dbReference>
<evidence type="ECO:0000256" key="1">
    <source>
        <dbReference type="ARBA" id="ARBA00004651"/>
    </source>
</evidence>
<dbReference type="PANTHER" id="PTHR30250">
    <property type="entry name" value="PST FAMILY PREDICTED COLANIC ACID TRANSPORTER"/>
    <property type="match status" value="1"/>
</dbReference>